<dbReference type="SUPFAM" id="SSF74650">
    <property type="entry name" value="Galactose mutarotase-like"/>
    <property type="match status" value="1"/>
</dbReference>
<evidence type="ECO:0000256" key="1">
    <source>
        <dbReference type="ARBA" id="ARBA00006768"/>
    </source>
</evidence>
<dbReference type="PANTHER" id="PTHR11051">
    <property type="entry name" value="GLYCOSYL HYDROLASE-RELATED"/>
    <property type="match status" value="1"/>
</dbReference>
<dbReference type="RefSeq" id="WP_283926840.1">
    <property type="nucleotide sequence ID" value="NZ_CP126084.1"/>
</dbReference>
<name>A0AA95L1B6_9BACL</name>
<gene>
    <name evidence="7" type="ORF">QNH46_02870</name>
</gene>
<evidence type="ECO:0000259" key="6">
    <source>
        <dbReference type="Pfam" id="PF03636"/>
    </source>
</evidence>
<dbReference type="InterPro" id="IPR008928">
    <property type="entry name" value="6-hairpin_glycosidase_sf"/>
</dbReference>
<dbReference type="GO" id="GO:0004553">
    <property type="term" value="F:hydrolase activity, hydrolyzing O-glycosyl compounds"/>
    <property type="evidence" value="ECO:0007669"/>
    <property type="project" value="TreeGrafter"/>
</dbReference>
<dbReference type="PIRSF" id="PIRSF036289">
    <property type="entry name" value="Glycosyl_hydrolase_malt_phosph"/>
    <property type="match status" value="1"/>
</dbReference>
<dbReference type="Gene3D" id="2.70.98.40">
    <property type="entry name" value="Glycoside hydrolase, family 65, N-terminal domain"/>
    <property type="match status" value="1"/>
</dbReference>
<dbReference type="Gene3D" id="1.50.10.10">
    <property type="match status" value="1"/>
</dbReference>
<evidence type="ECO:0000256" key="3">
    <source>
        <dbReference type="PIRSR" id="PIRSR036289-51"/>
    </source>
</evidence>
<organism evidence="7 8">
    <name type="scientific">Paenibacillus woosongensis</name>
    <dbReference type="NCBI Taxonomy" id="307580"/>
    <lineage>
        <taxon>Bacteria</taxon>
        <taxon>Bacillati</taxon>
        <taxon>Bacillota</taxon>
        <taxon>Bacilli</taxon>
        <taxon>Bacillales</taxon>
        <taxon>Paenibacillaceae</taxon>
        <taxon>Paenibacillus</taxon>
    </lineage>
</organism>
<evidence type="ECO:0000313" key="7">
    <source>
        <dbReference type="EMBL" id="WHX49644.1"/>
    </source>
</evidence>
<dbReference type="InterPro" id="IPR017045">
    <property type="entry name" value="Malt_Pase/Glycosyl_Hdrlase"/>
</dbReference>
<dbReference type="InterPro" id="IPR005195">
    <property type="entry name" value="Glyco_hydro_65_M"/>
</dbReference>
<evidence type="ECO:0000256" key="2">
    <source>
        <dbReference type="PIRSR" id="PIRSR036289-50"/>
    </source>
</evidence>
<comment type="similarity">
    <text evidence="1">Belongs to the glycosyl hydrolase 65 family.</text>
</comment>
<dbReference type="InterPro" id="IPR005194">
    <property type="entry name" value="Glyco_hydro_65_C"/>
</dbReference>
<dbReference type="Pfam" id="PF03636">
    <property type="entry name" value="Glyco_hydro_65N"/>
    <property type="match status" value="1"/>
</dbReference>
<feature type="active site" description="Proton donor" evidence="2">
    <location>
        <position position="487"/>
    </location>
</feature>
<evidence type="ECO:0000259" key="4">
    <source>
        <dbReference type="Pfam" id="PF03632"/>
    </source>
</evidence>
<dbReference type="GO" id="GO:0005975">
    <property type="term" value="P:carbohydrate metabolic process"/>
    <property type="evidence" value="ECO:0007669"/>
    <property type="project" value="InterPro"/>
</dbReference>
<evidence type="ECO:0000259" key="5">
    <source>
        <dbReference type="Pfam" id="PF03633"/>
    </source>
</evidence>
<reference evidence="7" key="1">
    <citation type="submission" date="2023-05" db="EMBL/GenBank/DDBJ databases">
        <title>Comparative genomics of Bacillaceae isolates and their secondary metabolite potential.</title>
        <authorList>
            <person name="Song L."/>
            <person name="Nielsen L.J."/>
            <person name="Mohite O."/>
            <person name="Xu X."/>
            <person name="Weber T."/>
            <person name="Kovacs A.T."/>
        </authorList>
    </citation>
    <scope>NUCLEOTIDE SEQUENCE</scope>
    <source>
        <strain evidence="7">B2_4</strain>
    </source>
</reference>
<dbReference type="Pfam" id="PF03633">
    <property type="entry name" value="Glyco_hydro_65C"/>
    <property type="match status" value="1"/>
</dbReference>
<proteinExistence type="inferred from homology"/>
<keyword evidence="7" id="KW-0378">Hydrolase</keyword>
<feature type="domain" description="Glycoside hydrolase family 65 central catalytic" evidence="4">
    <location>
        <begin position="322"/>
        <end position="687"/>
    </location>
</feature>
<dbReference type="Pfam" id="PF03632">
    <property type="entry name" value="Glyco_hydro_65m"/>
    <property type="match status" value="1"/>
</dbReference>
<dbReference type="AlphaFoldDB" id="A0AA95L1B6"/>
<dbReference type="NCBIfam" id="NF010380">
    <property type="entry name" value="PRK13807.1"/>
    <property type="match status" value="1"/>
</dbReference>
<accession>A0AA95L1B6</accession>
<feature type="binding site" evidence="3">
    <location>
        <begin position="357"/>
        <end position="358"/>
    </location>
    <ligand>
        <name>substrate</name>
    </ligand>
</feature>
<dbReference type="GO" id="GO:0016757">
    <property type="term" value="F:glycosyltransferase activity"/>
    <property type="evidence" value="ECO:0007669"/>
    <property type="project" value="UniProtKB-ARBA"/>
</dbReference>
<dbReference type="EMBL" id="CP126084">
    <property type="protein sequence ID" value="WHX49644.1"/>
    <property type="molecule type" value="Genomic_DNA"/>
</dbReference>
<dbReference type="InterPro" id="IPR037018">
    <property type="entry name" value="GH65_N"/>
</dbReference>
<dbReference type="InterPro" id="IPR012341">
    <property type="entry name" value="6hp_glycosidase-like_sf"/>
</dbReference>
<dbReference type="SUPFAM" id="SSF48208">
    <property type="entry name" value="Six-hairpin glycosidases"/>
    <property type="match status" value="1"/>
</dbReference>
<dbReference type="InterPro" id="IPR005196">
    <property type="entry name" value="Glyco_hydro_65_N"/>
</dbReference>
<dbReference type="PANTHER" id="PTHR11051:SF14">
    <property type="entry name" value="MALTOSE PHOSPHORYLASE"/>
    <property type="match status" value="1"/>
</dbReference>
<evidence type="ECO:0000313" key="8">
    <source>
        <dbReference type="Proteomes" id="UP001177943"/>
    </source>
</evidence>
<feature type="binding site" evidence="3">
    <location>
        <begin position="599"/>
        <end position="600"/>
    </location>
    <ligand>
        <name>substrate</name>
    </ligand>
</feature>
<feature type="domain" description="Glycoside hydrolase family 65 C-terminal" evidence="5">
    <location>
        <begin position="696"/>
        <end position="756"/>
    </location>
</feature>
<protein>
    <submittedName>
        <fullName evidence="7">Glycoside hydrolase family 65 protein</fullName>
    </submittedName>
</protein>
<feature type="domain" description="Glycoside hydrolase family 65 N-terminal" evidence="6">
    <location>
        <begin position="14"/>
        <end position="266"/>
    </location>
</feature>
<dbReference type="KEGG" id="pwn:QNH46_02870"/>
<sequence length="772" mass="88398">MRQYLKINGWSIIEESFDPSTHEISESIFSIGNGFMGQRANFEEKYSGSSLQGSYMAGVYYPDKTRVGWWKNGYPEYFAKVLNSTNWIGINVFLEGIELDLAKCKVSDFVRELNMKEGTLSRRFNAELEDGKQVQVEALRFVSMARHEIGAIRYAITPLNFSGTIRLVPYLDGDVQNKDSNYDEKFWLEVEKAAAADISYLTLKTKKLDFHVTSVMAFDVFKDGNKLDFTPSLKEREKFVSSEVAVEAAAGEQITLYKYVANVTSRNHGLGQLAEAGTKSLTEAKEAGFDTLLREQVDTWAAKWSESDIIIEGDESAQQAIRFNIFQLNQTYTGDDDRLNIGPKGFTGEKYGGSTYWDTEAYCLPFYLSTADSSIARNLLIYRYKHLEKAKENARKLGFAKGALYPMVTMNGEECHNEWEITFEEIHRNGAIAYAIYNYVNYTGDKSYLGQYGLEVLVEISRFWEERVNFSKDKGKYVMLGVTGPNEYENNVNNNWYTNRIAVWTLEYTQEVMNYLKEHEQARYAELVGKLELKDEEIAKWNEIIDNMYYPYDEERGVFLQQDGFLDKDIIPVKDLNPEDLPLNQNWSWDRILRSCFIKQADVLQGVYFLGDQFDLETKKRNFDFYEPLTVHESSLSPCLHAIIACELGYQEKAYEMYLRTARLDLDNYNNDTEDGLHITSMAGTWMSVVQGFGGLKVKDGALQLHPFVPSHWTAFSFKVMFRGARLNVSVTEDSITVTNETETPAAIVIYDRSYTIGGLGEVQYARSSVRV</sequence>
<dbReference type="Gene3D" id="2.60.420.10">
    <property type="entry name" value="Maltose phosphorylase, domain 3"/>
    <property type="match status" value="1"/>
</dbReference>
<dbReference type="InterPro" id="IPR011013">
    <property type="entry name" value="Gal_mutarotase_sf_dom"/>
</dbReference>
<dbReference type="GO" id="GO:0030246">
    <property type="term" value="F:carbohydrate binding"/>
    <property type="evidence" value="ECO:0007669"/>
    <property type="project" value="InterPro"/>
</dbReference>
<dbReference type="Proteomes" id="UP001177943">
    <property type="component" value="Chromosome"/>
</dbReference>